<dbReference type="EMBL" id="CP042306">
    <property type="protein sequence ID" value="QDZ06620.1"/>
    <property type="molecule type" value="Genomic_DNA"/>
</dbReference>
<organism evidence="7 8">
    <name type="scientific">Sphingomonas panacisoli</name>
    <dbReference type="NCBI Taxonomy" id="1813879"/>
    <lineage>
        <taxon>Bacteria</taxon>
        <taxon>Pseudomonadati</taxon>
        <taxon>Pseudomonadota</taxon>
        <taxon>Alphaproteobacteria</taxon>
        <taxon>Sphingomonadales</taxon>
        <taxon>Sphingomonadaceae</taxon>
        <taxon>Sphingomonas</taxon>
    </lineage>
</organism>
<feature type="transmembrane region" description="Helical" evidence="5">
    <location>
        <begin position="280"/>
        <end position="302"/>
    </location>
</feature>
<evidence type="ECO:0000256" key="4">
    <source>
        <dbReference type="ARBA" id="ARBA00023136"/>
    </source>
</evidence>
<proteinExistence type="predicted"/>
<evidence type="ECO:0000256" key="3">
    <source>
        <dbReference type="ARBA" id="ARBA00022989"/>
    </source>
</evidence>
<evidence type="ECO:0000313" key="8">
    <source>
        <dbReference type="Proteomes" id="UP000315673"/>
    </source>
</evidence>
<dbReference type="Proteomes" id="UP000315673">
    <property type="component" value="Chromosome"/>
</dbReference>
<comment type="subcellular location">
    <subcellularLocation>
        <location evidence="1">Membrane</location>
        <topology evidence="1">Multi-pass membrane protein</topology>
    </subcellularLocation>
</comment>
<accession>A0A5B8LHH8</accession>
<dbReference type="AlphaFoldDB" id="A0A5B8LHH8"/>
<gene>
    <name evidence="7" type="ORF">FPZ24_03320</name>
</gene>
<dbReference type="GO" id="GO:0016020">
    <property type="term" value="C:membrane"/>
    <property type="evidence" value="ECO:0007669"/>
    <property type="project" value="UniProtKB-SubCell"/>
</dbReference>
<dbReference type="GO" id="GO:0140359">
    <property type="term" value="F:ABC-type transporter activity"/>
    <property type="evidence" value="ECO:0007669"/>
    <property type="project" value="InterPro"/>
</dbReference>
<keyword evidence="3 5" id="KW-1133">Transmembrane helix</keyword>
<keyword evidence="8" id="KW-1185">Reference proteome</keyword>
<dbReference type="OrthoDB" id="7388589at2"/>
<feature type="transmembrane region" description="Helical" evidence="5">
    <location>
        <begin position="235"/>
        <end position="260"/>
    </location>
</feature>
<name>A0A5B8LHH8_9SPHN</name>
<evidence type="ECO:0000256" key="2">
    <source>
        <dbReference type="ARBA" id="ARBA00022692"/>
    </source>
</evidence>
<protein>
    <submittedName>
        <fullName evidence="7">ABC transporter permease</fullName>
    </submittedName>
</protein>
<dbReference type="InterPro" id="IPR013525">
    <property type="entry name" value="ABC2_TM"/>
</dbReference>
<evidence type="ECO:0000256" key="1">
    <source>
        <dbReference type="ARBA" id="ARBA00004141"/>
    </source>
</evidence>
<dbReference type="KEGG" id="spai:FPZ24_03320"/>
<feature type="transmembrane region" description="Helical" evidence="5">
    <location>
        <begin position="21"/>
        <end position="46"/>
    </location>
</feature>
<dbReference type="Pfam" id="PF12698">
    <property type="entry name" value="ABC2_membrane_3"/>
    <property type="match status" value="1"/>
</dbReference>
<feature type="transmembrane region" description="Helical" evidence="5">
    <location>
        <begin position="322"/>
        <end position="345"/>
    </location>
</feature>
<evidence type="ECO:0000259" key="6">
    <source>
        <dbReference type="Pfam" id="PF12698"/>
    </source>
</evidence>
<keyword evidence="4 5" id="KW-0472">Membrane</keyword>
<feature type="transmembrane region" description="Helical" evidence="5">
    <location>
        <begin position="365"/>
        <end position="388"/>
    </location>
</feature>
<evidence type="ECO:0000313" key="7">
    <source>
        <dbReference type="EMBL" id="QDZ06620.1"/>
    </source>
</evidence>
<keyword evidence="2 5" id="KW-0812">Transmembrane</keyword>
<reference evidence="7 8" key="1">
    <citation type="submission" date="2019-07" db="EMBL/GenBank/DDBJ databases">
        <title>Full genome sequence of Sphingomonas sp. 4R-6-7(HKS19).</title>
        <authorList>
            <person name="Im W.-T."/>
        </authorList>
    </citation>
    <scope>NUCLEOTIDE SEQUENCE [LARGE SCALE GENOMIC DNA]</scope>
    <source>
        <strain evidence="7 8">HKS19</strain>
    </source>
</reference>
<feature type="domain" description="ABC-2 type transporter transmembrane" evidence="6">
    <location>
        <begin position="100"/>
        <end position="390"/>
    </location>
</feature>
<feature type="transmembrane region" description="Helical" evidence="5">
    <location>
        <begin position="186"/>
        <end position="206"/>
    </location>
</feature>
<evidence type="ECO:0000256" key="5">
    <source>
        <dbReference type="SAM" id="Phobius"/>
    </source>
</evidence>
<sequence length="408" mass="43104">MAAGSLRRSIRQSLTIARRDFIATVFTPTFLIFLLSPLLTIAFGAAGGVGASSMAQSAIDRSKLVVLIAPDRASAVQAADAQLREMFARGDAPPPVEFQLPQPNPEAQARTLIGSREGDVDAVLYGSLEAPHIFYGNRARTEANYLAALAEQVLRSDRIGSTARLSTATKVHVAQTQVTVTGHSTAAMFAVVAIFMLTLFLAGLTIGTMAEERNNKVIEVLAAAVPLESVFVGKLIGMFGVALLFVGFWGTVVSQVTSLLPAGMSAGLTQVAPAVGKPMFALLFLVYFVMSYLLVGAAYLILGAQASTQRELQMMSLPMTMVQMGMVGLSTAAAANPGSTIALAAEIFPFSSPMAMAAQAANSPALWPHLVAIAWQLLWVSVVIWLGASWFRRGVLKSGSGAKRSKAR</sequence>
<dbReference type="RefSeq" id="WP_146569704.1">
    <property type="nucleotide sequence ID" value="NZ_CP042306.1"/>
</dbReference>